<evidence type="ECO:0000259" key="4">
    <source>
        <dbReference type="Pfam" id="PF00561"/>
    </source>
</evidence>
<dbReference type="PRINTS" id="PR00412">
    <property type="entry name" value="EPOXHYDRLASE"/>
</dbReference>
<evidence type="ECO:0000256" key="2">
    <source>
        <dbReference type="ARBA" id="ARBA00038334"/>
    </source>
</evidence>
<dbReference type="PANTHER" id="PTHR43329">
    <property type="entry name" value="EPOXIDE HYDROLASE"/>
    <property type="match status" value="1"/>
</dbReference>
<keyword evidence="7" id="KW-1185">Reference proteome</keyword>
<dbReference type="Pfam" id="PF04696">
    <property type="entry name" value="Pinin_SDK_memA"/>
    <property type="match status" value="1"/>
</dbReference>
<dbReference type="InterPro" id="IPR000639">
    <property type="entry name" value="Epox_hydrolase-like"/>
</dbReference>
<feature type="region of interest" description="Disordered" evidence="3">
    <location>
        <begin position="135"/>
        <end position="202"/>
    </location>
</feature>
<comment type="similarity">
    <text evidence="2">Belongs to the AB hydrolase superfamily. Epoxide hydrolase family.</text>
</comment>
<feature type="domain" description="Pinin/SDK/MemA protein" evidence="5">
    <location>
        <begin position="25"/>
        <end position="141"/>
    </location>
</feature>
<dbReference type="AlphaFoldDB" id="A0AAD9I361"/>
<accession>A0AAD9I361</accession>
<dbReference type="Pfam" id="PF00561">
    <property type="entry name" value="Abhydrolase_1"/>
    <property type="match status" value="1"/>
</dbReference>
<dbReference type="InterPro" id="IPR029058">
    <property type="entry name" value="AB_hydrolase_fold"/>
</dbReference>
<evidence type="ECO:0000256" key="1">
    <source>
        <dbReference type="ARBA" id="ARBA00022801"/>
    </source>
</evidence>
<dbReference type="Gene3D" id="3.40.50.1820">
    <property type="entry name" value="alpha/beta hydrolase"/>
    <property type="match status" value="1"/>
</dbReference>
<evidence type="ECO:0000313" key="7">
    <source>
        <dbReference type="Proteomes" id="UP001217918"/>
    </source>
</evidence>
<feature type="domain" description="AB hydrolase-1" evidence="4">
    <location>
        <begin position="259"/>
        <end position="386"/>
    </location>
</feature>
<dbReference type="InterPro" id="IPR006786">
    <property type="entry name" value="Pinin_SDK_MemA"/>
</dbReference>
<dbReference type="EMBL" id="JAQQPM010000003">
    <property type="protein sequence ID" value="KAK2070339.1"/>
    <property type="molecule type" value="Genomic_DNA"/>
</dbReference>
<name>A0AAD9I361_9PEZI</name>
<comment type="caution">
    <text evidence="6">The sequence shown here is derived from an EMBL/GenBank/DDBJ whole genome shotgun (WGS) entry which is preliminary data.</text>
</comment>
<feature type="compositionally biased region" description="Basic and acidic residues" evidence="3">
    <location>
        <begin position="54"/>
        <end position="64"/>
    </location>
</feature>
<protein>
    <recommendedName>
        <fullName evidence="8">AB hydrolase-1 domain-containing protein</fullName>
    </recommendedName>
</protein>
<keyword evidence="1" id="KW-0378">Hydrolase</keyword>
<evidence type="ECO:0000256" key="3">
    <source>
        <dbReference type="SAM" id="MobiDB-lite"/>
    </source>
</evidence>
<gene>
    <name evidence="6" type="ORF">P8C59_004840</name>
</gene>
<evidence type="ECO:0008006" key="8">
    <source>
        <dbReference type="Google" id="ProtNLM"/>
    </source>
</evidence>
<feature type="region of interest" description="Disordered" evidence="3">
    <location>
        <begin position="39"/>
        <end position="71"/>
    </location>
</feature>
<dbReference type="GO" id="GO:0016787">
    <property type="term" value="F:hydrolase activity"/>
    <property type="evidence" value="ECO:0007669"/>
    <property type="project" value="UniProtKB-KW"/>
</dbReference>
<evidence type="ECO:0000259" key="5">
    <source>
        <dbReference type="Pfam" id="PF04696"/>
    </source>
</evidence>
<feature type="compositionally biased region" description="Polar residues" evidence="3">
    <location>
        <begin position="149"/>
        <end position="168"/>
    </location>
</feature>
<dbReference type="PRINTS" id="PR00111">
    <property type="entry name" value="ABHYDROLASE"/>
</dbReference>
<proteinExistence type="inferred from homology"/>
<dbReference type="InterPro" id="IPR000073">
    <property type="entry name" value="AB_hydrolase_1"/>
</dbReference>
<dbReference type="Proteomes" id="UP001217918">
    <property type="component" value="Unassembled WGS sequence"/>
</dbReference>
<reference evidence="6" key="1">
    <citation type="journal article" date="2023" name="Mol. Plant Microbe Interact.">
        <title>Elucidating the Obligate Nature and Biological Capacity of an Invasive Fungal Corn Pathogen.</title>
        <authorList>
            <person name="MacCready J.S."/>
            <person name="Roggenkamp E.M."/>
            <person name="Gdanetz K."/>
            <person name="Chilvers M.I."/>
        </authorList>
    </citation>
    <scope>NUCLEOTIDE SEQUENCE</scope>
    <source>
        <strain evidence="6">PM02</strain>
    </source>
</reference>
<feature type="compositionally biased region" description="Polar residues" evidence="3">
    <location>
        <begin position="41"/>
        <end position="51"/>
    </location>
</feature>
<evidence type="ECO:0000313" key="6">
    <source>
        <dbReference type="EMBL" id="KAK2070339.1"/>
    </source>
</evidence>
<organism evidence="6 7">
    <name type="scientific">Phyllachora maydis</name>
    <dbReference type="NCBI Taxonomy" id="1825666"/>
    <lineage>
        <taxon>Eukaryota</taxon>
        <taxon>Fungi</taxon>
        <taxon>Dikarya</taxon>
        <taxon>Ascomycota</taxon>
        <taxon>Pezizomycotina</taxon>
        <taxon>Sordariomycetes</taxon>
        <taxon>Sordariomycetidae</taxon>
        <taxon>Phyllachorales</taxon>
        <taxon>Phyllachoraceae</taxon>
        <taxon>Phyllachora</taxon>
    </lineage>
</organism>
<feature type="compositionally biased region" description="Basic and acidic residues" evidence="3">
    <location>
        <begin position="173"/>
        <end position="195"/>
    </location>
</feature>
<sequence>MPPRTKTWARRGKGVATIGLRDIDQEEKKRGRRLFGGLLHTLSQPASNSGQQKRRQDAERRQLEKAQNQRVEDDKRRLERLSNILHIRETEQVKFHDEVIQRQNVKARTLARFLCTKADPSLYYVPWKLTPSQEATLDRQEQDAEDLSMRSTQTISRPKETSPGNVGQLSEPKSLRDTNKDKEAPLKTSHEKEHDEGGDEMVQDNEDSYFVLRHRNVTEMAPDKLAPNDSRVEHHTAVVRSKTYHYVLATPAGAPPSATVLLIHGFPDIGFGWRYQVPELLSLNLRVIVPDMLGYGRTDAPEPLAAYSLKSVAADMAALAALVVGAGQQVILGGHDWGGFLIWRIALWHPELVRAVFSVCTPYTPPPQGWVPDDQFVKMLPNFRYQLQFAGPDVEAHIVGKEKLRQLLNGLYGGKGPNGEVGFSTEKGVLLENLGKLGPTALLSSEELDFYVEEFNRHGLRGPLNWYRTRAINYEEERALEVDAPHWALWEKPEVVNGYIREFVTSVLENGGTKSSL</sequence>
<dbReference type="SUPFAM" id="SSF53474">
    <property type="entry name" value="alpha/beta-Hydrolases"/>
    <property type="match status" value="1"/>
</dbReference>